<gene>
    <name evidence="16" type="ordered locus">Deipe_2574</name>
</gene>
<dbReference type="Gene3D" id="3.20.20.70">
    <property type="entry name" value="Aldolase class I"/>
    <property type="match status" value="1"/>
</dbReference>
<dbReference type="InterPro" id="IPR022412">
    <property type="entry name" value="Quinolinate_PRibosylTrfase_N"/>
</dbReference>
<evidence type="ECO:0000313" key="17">
    <source>
        <dbReference type="Proteomes" id="UP000010467"/>
    </source>
</evidence>
<protein>
    <recommendedName>
        <fullName evidence="11">Probable nicotinate-nucleotide pyrophosphorylase [carboxylating]</fullName>
        <ecNumber evidence="5">2.4.2.19</ecNumber>
    </recommendedName>
    <alternativeName>
        <fullName evidence="9">Quinolinate phosphoribosyltransferase [decarboxylating]</fullName>
    </alternativeName>
</protein>
<keyword evidence="6" id="KW-0662">Pyridine nucleotide biosynthesis</keyword>
<dbReference type="RefSeq" id="WP_015236341.1">
    <property type="nucleotide sequence ID" value="NC_019793.1"/>
</dbReference>
<feature type="binding site" evidence="13">
    <location>
        <begin position="238"/>
        <end position="240"/>
    </location>
    <ligand>
        <name>substrate</name>
    </ligand>
</feature>
<evidence type="ECO:0000256" key="4">
    <source>
        <dbReference type="ARBA" id="ARBA00011218"/>
    </source>
</evidence>
<accession>L0A3M5</accession>
<evidence type="ECO:0000256" key="6">
    <source>
        <dbReference type="ARBA" id="ARBA00022642"/>
    </source>
</evidence>
<evidence type="ECO:0000256" key="11">
    <source>
        <dbReference type="ARBA" id="ARBA00069173"/>
    </source>
</evidence>
<feature type="binding site" evidence="13">
    <location>
        <position position="152"/>
    </location>
    <ligand>
        <name>substrate</name>
    </ligand>
</feature>
<dbReference type="InterPro" id="IPR027277">
    <property type="entry name" value="NadC/ModD"/>
</dbReference>
<evidence type="ECO:0000256" key="12">
    <source>
        <dbReference type="PIRNR" id="PIRNR006250"/>
    </source>
</evidence>
<dbReference type="PANTHER" id="PTHR32179:SF3">
    <property type="entry name" value="NICOTINATE-NUCLEOTIDE PYROPHOSPHORYLASE [CARBOXYLATING]"/>
    <property type="match status" value="1"/>
</dbReference>
<dbReference type="OrthoDB" id="9782546at2"/>
<dbReference type="KEGG" id="dpd:Deipe_2574"/>
<dbReference type="GO" id="GO:0009435">
    <property type="term" value="P:NAD+ biosynthetic process"/>
    <property type="evidence" value="ECO:0007669"/>
    <property type="project" value="UniProtKB-UniPathway"/>
</dbReference>
<dbReference type="InterPro" id="IPR037128">
    <property type="entry name" value="Quinolinate_PRibosylTase_N_sf"/>
</dbReference>
<dbReference type="PATRIC" id="fig|937777.3.peg.2582"/>
<evidence type="ECO:0000256" key="3">
    <source>
        <dbReference type="ARBA" id="ARBA00009400"/>
    </source>
</evidence>
<dbReference type="InterPro" id="IPR004393">
    <property type="entry name" value="NadC"/>
</dbReference>
<feature type="binding site" evidence="13">
    <location>
        <position position="95"/>
    </location>
    <ligand>
        <name>substrate</name>
    </ligand>
</feature>
<comment type="catalytic activity">
    <reaction evidence="10">
        <text>nicotinate beta-D-ribonucleotide + CO2 + diphosphate = quinolinate + 5-phospho-alpha-D-ribose 1-diphosphate + 2 H(+)</text>
        <dbReference type="Rhea" id="RHEA:12733"/>
        <dbReference type="ChEBI" id="CHEBI:15378"/>
        <dbReference type="ChEBI" id="CHEBI:16526"/>
        <dbReference type="ChEBI" id="CHEBI:29959"/>
        <dbReference type="ChEBI" id="CHEBI:33019"/>
        <dbReference type="ChEBI" id="CHEBI:57502"/>
        <dbReference type="ChEBI" id="CHEBI:58017"/>
        <dbReference type="EC" id="2.4.2.19"/>
    </reaction>
</comment>
<feature type="binding site" evidence="13">
    <location>
        <begin position="128"/>
        <end position="130"/>
    </location>
    <ligand>
        <name>substrate</name>
    </ligand>
</feature>
<dbReference type="STRING" id="937777.Deipe_2574"/>
<comment type="pathway">
    <text evidence="2">Cofactor biosynthesis; NAD(+) biosynthesis; nicotinate D-ribonucleotide from quinolinate: step 1/1.</text>
</comment>
<sequence length="282" mass="30230">MLTLTERLRAALAEDVGRGDATTLGTIPVDQAGHASFLLKQPGLLSGLSAAAQAFTLLDPSVRVCWHVTEGQPLPPGCLIGEVSGPMRALLGAERVALNLLQRMSGIATHTYAHAQALQGTRARLLDTRKTTPLWRDLEKQATRHGGASNHRWGLDDGILIKDNHIEAVGSVAEAVRRARASAYLLKVECEVETLDELREALTAGADRVLLDNMMDTVLAQAVALRDELAPHVTLEASGNMTLERLPRVAQSGVDYISVGALTHSAPSLDISLNVTVNKEHL</sequence>
<dbReference type="eggNOG" id="COG0157">
    <property type="taxonomic scope" value="Bacteria"/>
</dbReference>
<dbReference type="InterPro" id="IPR036068">
    <property type="entry name" value="Nicotinate_pribotase-like_C"/>
</dbReference>
<feature type="binding site" evidence="13">
    <location>
        <position position="212"/>
    </location>
    <ligand>
        <name>substrate</name>
    </ligand>
</feature>
<dbReference type="UniPathway" id="UPA00253">
    <property type="reaction ID" value="UER00331"/>
</dbReference>
<evidence type="ECO:0000313" key="16">
    <source>
        <dbReference type="EMBL" id="AFZ68039.1"/>
    </source>
</evidence>
<evidence type="ECO:0000256" key="7">
    <source>
        <dbReference type="ARBA" id="ARBA00022676"/>
    </source>
</evidence>
<dbReference type="AlphaFoldDB" id="L0A3M5"/>
<reference evidence="17" key="1">
    <citation type="submission" date="2012-03" db="EMBL/GenBank/DDBJ databases">
        <title>Complete sequence of chromosome of Deinococcus peraridilitoris DSM 19664.</title>
        <authorList>
            <person name="Lucas S."/>
            <person name="Copeland A."/>
            <person name="Lapidus A."/>
            <person name="Glavina del Rio T."/>
            <person name="Dalin E."/>
            <person name="Tice H."/>
            <person name="Bruce D."/>
            <person name="Goodwin L."/>
            <person name="Pitluck S."/>
            <person name="Peters L."/>
            <person name="Mikhailova N."/>
            <person name="Lu M."/>
            <person name="Kyrpides N."/>
            <person name="Mavromatis K."/>
            <person name="Ivanova N."/>
            <person name="Brettin T."/>
            <person name="Detter J.C."/>
            <person name="Han C."/>
            <person name="Larimer F."/>
            <person name="Land M."/>
            <person name="Hauser L."/>
            <person name="Markowitz V."/>
            <person name="Cheng J.-F."/>
            <person name="Hugenholtz P."/>
            <person name="Woyke T."/>
            <person name="Wu D."/>
            <person name="Pukall R."/>
            <person name="Steenblock K."/>
            <person name="Brambilla E."/>
            <person name="Klenk H.-P."/>
            <person name="Eisen J.A."/>
        </authorList>
    </citation>
    <scope>NUCLEOTIDE SEQUENCE [LARGE SCALE GENOMIC DNA]</scope>
    <source>
        <strain evidence="17">DSM 19664 / LMG 22246 / CIP 109416 / KR-200</strain>
    </source>
</reference>
<dbReference type="PANTHER" id="PTHR32179">
    <property type="entry name" value="NICOTINATE-NUCLEOTIDE PYROPHOSPHORYLASE [CARBOXYLATING]"/>
    <property type="match status" value="1"/>
</dbReference>
<organism evidence="16 17">
    <name type="scientific">Deinococcus peraridilitoris (strain DSM 19664 / LMG 22246 / CIP 109416 / KR-200)</name>
    <dbReference type="NCBI Taxonomy" id="937777"/>
    <lineage>
        <taxon>Bacteria</taxon>
        <taxon>Thermotogati</taxon>
        <taxon>Deinococcota</taxon>
        <taxon>Deinococci</taxon>
        <taxon>Deinococcales</taxon>
        <taxon>Deinococcaceae</taxon>
        <taxon>Deinococcus</taxon>
    </lineage>
</organism>
<feature type="binding site" evidence="13">
    <location>
        <position position="162"/>
    </location>
    <ligand>
        <name>substrate</name>
    </ligand>
</feature>
<dbReference type="InterPro" id="IPR002638">
    <property type="entry name" value="Quinolinate_PRibosylTrfase_C"/>
</dbReference>
<feature type="domain" description="Quinolinate phosphoribosyl transferase C-terminal" evidence="14">
    <location>
        <begin position="107"/>
        <end position="273"/>
    </location>
</feature>
<evidence type="ECO:0000256" key="5">
    <source>
        <dbReference type="ARBA" id="ARBA00011944"/>
    </source>
</evidence>
<dbReference type="GO" id="GO:0004514">
    <property type="term" value="F:nicotinate-nucleotide diphosphorylase (carboxylating) activity"/>
    <property type="evidence" value="ECO:0007669"/>
    <property type="project" value="UniProtKB-EC"/>
</dbReference>
<dbReference type="FunFam" id="3.20.20.70:FF:000030">
    <property type="entry name" value="Nicotinate-nucleotide pyrophosphorylase, carboxylating"/>
    <property type="match status" value="1"/>
</dbReference>
<evidence type="ECO:0000256" key="9">
    <source>
        <dbReference type="ARBA" id="ARBA00033102"/>
    </source>
</evidence>
<dbReference type="PIRSF" id="PIRSF006250">
    <property type="entry name" value="NadC_ModD"/>
    <property type="match status" value="1"/>
</dbReference>
<evidence type="ECO:0000256" key="10">
    <source>
        <dbReference type="ARBA" id="ARBA00047445"/>
    </source>
</evidence>
<dbReference type="Proteomes" id="UP000010467">
    <property type="component" value="Chromosome"/>
</dbReference>
<name>L0A3M5_DEIPD</name>
<evidence type="ECO:0000256" key="8">
    <source>
        <dbReference type="ARBA" id="ARBA00022679"/>
    </source>
</evidence>
<comment type="function">
    <text evidence="1">Involved in the catabolism of quinolinic acid (QA).</text>
</comment>
<feature type="binding site" evidence="13">
    <location>
        <begin position="259"/>
        <end position="261"/>
    </location>
    <ligand>
        <name>substrate</name>
    </ligand>
</feature>
<dbReference type="InterPro" id="IPR013785">
    <property type="entry name" value="Aldolase_TIM"/>
</dbReference>
<dbReference type="Pfam" id="PF01729">
    <property type="entry name" value="QRPTase_C"/>
    <property type="match status" value="1"/>
</dbReference>
<evidence type="ECO:0000259" key="15">
    <source>
        <dbReference type="Pfam" id="PF02749"/>
    </source>
</evidence>
<keyword evidence="17" id="KW-1185">Reference proteome</keyword>
<evidence type="ECO:0000256" key="1">
    <source>
        <dbReference type="ARBA" id="ARBA00003237"/>
    </source>
</evidence>
<dbReference type="EC" id="2.4.2.19" evidence="5"/>
<dbReference type="GO" id="GO:0034213">
    <property type="term" value="P:quinolinate catabolic process"/>
    <property type="evidence" value="ECO:0007669"/>
    <property type="project" value="TreeGrafter"/>
</dbReference>
<keyword evidence="8 12" id="KW-0808">Transferase</keyword>
<proteinExistence type="inferred from homology"/>
<dbReference type="SUPFAM" id="SSF54675">
    <property type="entry name" value="Nicotinate/Quinolinate PRTase N-terminal domain-like"/>
    <property type="match status" value="1"/>
</dbReference>
<evidence type="ECO:0000259" key="14">
    <source>
        <dbReference type="Pfam" id="PF01729"/>
    </source>
</evidence>
<keyword evidence="7 12" id="KW-0328">Glycosyltransferase</keyword>
<dbReference type="GO" id="GO:0005737">
    <property type="term" value="C:cytoplasm"/>
    <property type="evidence" value="ECO:0007669"/>
    <property type="project" value="TreeGrafter"/>
</dbReference>
<evidence type="ECO:0000256" key="13">
    <source>
        <dbReference type="PIRSR" id="PIRSR006250-1"/>
    </source>
</evidence>
<comment type="subunit">
    <text evidence="4">Hexamer formed by 3 homodimers.</text>
</comment>
<dbReference type="HOGENOM" id="CLU_039622_0_1_0"/>
<evidence type="ECO:0000256" key="2">
    <source>
        <dbReference type="ARBA" id="ARBA00004893"/>
    </source>
</evidence>
<dbReference type="SUPFAM" id="SSF51690">
    <property type="entry name" value="Nicotinate/Quinolinate PRTase C-terminal domain-like"/>
    <property type="match status" value="1"/>
</dbReference>
<dbReference type="FunFam" id="3.90.1170.20:FF:000001">
    <property type="entry name" value="Nicotinate-nucleotide diphosphorylase (Carboxylating)"/>
    <property type="match status" value="1"/>
</dbReference>
<dbReference type="EMBL" id="CP003382">
    <property type="protein sequence ID" value="AFZ68039.1"/>
    <property type="molecule type" value="Genomic_DNA"/>
</dbReference>
<dbReference type="Gene3D" id="3.90.1170.20">
    <property type="entry name" value="Quinolinate phosphoribosyl transferase, N-terminal domain"/>
    <property type="match status" value="1"/>
</dbReference>
<feature type="domain" description="Quinolinate phosphoribosyl transferase N-terminal" evidence="15">
    <location>
        <begin position="20"/>
        <end position="105"/>
    </location>
</feature>
<feature type="binding site" evidence="13">
    <location>
        <position position="191"/>
    </location>
    <ligand>
        <name>substrate</name>
    </ligand>
</feature>
<dbReference type="NCBIfam" id="TIGR00078">
    <property type="entry name" value="nadC"/>
    <property type="match status" value="1"/>
</dbReference>
<dbReference type="Pfam" id="PF02749">
    <property type="entry name" value="QRPTase_N"/>
    <property type="match status" value="1"/>
</dbReference>
<dbReference type="CDD" id="cd01572">
    <property type="entry name" value="QPRTase"/>
    <property type="match status" value="1"/>
</dbReference>
<comment type="similarity">
    <text evidence="3 12">Belongs to the NadC/ModD family.</text>
</comment>